<comment type="caution">
    <text evidence="1">The sequence shown here is derived from an EMBL/GenBank/DDBJ whole genome shotgun (WGS) entry which is preliminary data.</text>
</comment>
<dbReference type="Gene3D" id="3.40.630.30">
    <property type="match status" value="1"/>
</dbReference>
<sequence>MNWTTNKMTESYAKEILLWQYDSPYDFYNNELTDESLKELMNDTYLAVIDETKQLTGYYCTGISAIVPAGNEYGAYNESMIDIGLGLKPELTGAGRGGSFLAFILQNIENANIQCLPLRLTVASFNKRAIKLYENVGFITQQSFDSKGITFQTMIKYK</sequence>
<dbReference type="EMBL" id="CAKJTG010000005">
    <property type="protein sequence ID" value="CAG9607348.1"/>
    <property type="molecule type" value="Genomic_DNA"/>
</dbReference>
<dbReference type="Proteomes" id="UP000789845">
    <property type="component" value="Unassembled WGS sequence"/>
</dbReference>
<dbReference type="RefSeq" id="WP_230495619.1">
    <property type="nucleotide sequence ID" value="NZ_CAKJTG010000005.1"/>
</dbReference>
<organism evidence="1 2">
    <name type="scientific">Pseudoneobacillus rhizosphaerae</name>
    <dbReference type="NCBI Taxonomy" id="2880968"/>
    <lineage>
        <taxon>Bacteria</taxon>
        <taxon>Bacillati</taxon>
        <taxon>Bacillota</taxon>
        <taxon>Bacilli</taxon>
        <taxon>Bacillales</taxon>
        <taxon>Bacillaceae</taxon>
        <taxon>Pseudoneobacillus</taxon>
    </lineage>
</organism>
<reference evidence="1" key="1">
    <citation type="submission" date="2021-10" db="EMBL/GenBank/DDBJ databases">
        <authorList>
            <person name="Criscuolo A."/>
        </authorList>
    </citation>
    <scope>NUCLEOTIDE SEQUENCE</scope>
    <source>
        <strain evidence="1">CIP111885</strain>
    </source>
</reference>
<accession>A0A9C7G7V3</accession>
<dbReference type="SUPFAM" id="SSF55729">
    <property type="entry name" value="Acyl-CoA N-acyltransferases (Nat)"/>
    <property type="match status" value="1"/>
</dbReference>
<evidence type="ECO:0000313" key="2">
    <source>
        <dbReference type="Proteomes" id="UP000789845"/>
    </source>
</evidence>
<evidence type="ECO:0008006" key="3">
    <source>
        <dbReference type="Google" id="ProtNLM"/>
    </source>
</evidence>
<name>A0A9C7G7V3_9BACI</name>
<proteinExistence type="predicted"/>
<evidence type="ECO:0000313" key="1">
    <source>
        <dbReference type="EMBL" id="CAG9607348.1"/>
    </source>
</evidence>
<gene>
    <name evidence="1" type="ORF">NEOCIP111885_01039</name>
</gene>
<protein>
    <recommendedName>
        <fullName evidence="3">GNAT family N-acetyltransferase</fullName>
    </recommendedName>
</protein>
<keyword evidence="2" id="KW-1185">Reference proteome</keyword>
<dbReference type="AlphaFoldDB" id="A0A9C7G7V3"/>
<dbReference type="InterPro" id="IPR016181">
    <property type="entry name" value="Acyl_CoA_acyltransferase"/>
</dbReference>